<accession>A0ABQ4B5I4</accession>
<feature type="transmembrane region" description="Helical" evidence="1">
    <location>
        <begin position="30"/>
        <end position="47"/>
    </location>
</feature>
<evidence type="ECO:0000256" key="1">
    <source>
        <dbReference type="SAM" id="Phobius"/>
    </source>
</evidence>
<evidence type="ECO:0000313" key="2">
    <source>
        <dbReference type="EMBL" id="GIE65918.1"/>
    </source>
</evidence>
<keyword evidence="3" id="KW-1185">Reference proteome</keyword>
<keyword evidence="1" id="KW-0812">Transmembrane</keyword>
<keyword evidence="1" id="KW-0472">Membrane</keyword>
<sequence length="86" mass="9623">MTDSSVSGNPFSSVLINDSGMKSSHPRSRWNWLLPIPIVLPLATFLFNADGPRLAGFPLFYWLQLAFVGLVVVVTTLVYQLTKQER</sequence>
<dbReference type="InterPro" id="IPR021741">
    <property type="entry name" value="DUF3311"/>
</dbReference>
<keyword evidence="1" id="KW-1133">Transmembrane helix</keyword>
<gene>
    <name evidence="2" type="ORF">Apa02nite_020260</name>
</gene>
<evidence type="ECO:0008006" key="4">
    <source>
        <dbReference type="Google" id="ProtNLM"/>
    </source>
</evidence>
<name>A0ABQ4B5I4_9ACTN</name>
<dbReference type="Pfam" id="PF11755">
    <property type="entry name" value="DUF3311"/>
    <property type="match status" value="1"/>
</dbReference>
<evidence type="ECO:0000313" key="3">
    <source>
        <dbReference type="Proteomes" id="UP000624709"/>
    </source>
</evidence>
<protein>
    <recommendedName>
        <fullName evidence="4">DUF3311 domain-containing protein</fullName>
    </recommendedName>
</protein>
<proteinExistence type="predicted"/>
<reference evidence="2 3" key="1">
    <citation type="submission" date="2021-01" db="EMBL/GenBank/DDBJ databases">
        <title>Whole genome shotgun sequence of Actinoplanes palleronii NBRC 14916.</title>
        <authorList>
            <person name="Komaki H."/>
            <person name="Tamura T."/>
        </authorList>
    </citation>
    <scope>NUCLEOTIDE SEQUENCE [LARGE SCALE GENOMIC DNA]</scope>
    <source>
        <strain evidence="2 3">NBRC 14916</strain>
    </source>
</reference>
<organism evidence="2 3">
    <name type="scientific">Actinoplanes palleronii</name>
    <dbReference type="NCBI Taxonomy" id="113570"/>
    <lineage>
        <taxon>Bacteria</taxon>
        <taxon>Bacillati</taxon>
        <taxon>Actinomycetota</taxon>
        <taxon>Actinomycetes</taxon>
        <taxon>Micromonosporales</taxon>
        <taxon>Micromonosporaceae</taxon>
        <taxon>Actinoplanes</taxon>
    </lineage>
</organism>
<feature type="transmembrane region" description="Helical" evidence="1">
    <location>
        <begin position="59"/>
        <end position="79"/>
    </location>
</feature>
<dbReference type="EMBL" id="BOMS01000026">
    <property type="protein sequence ID" value="GIE65918.1"/>
    <property type="molecule type" value="Genomic_DNA"/>
</dbReference>
<dbReference type="Proteomes" id="UP000624709">
    <property type="component" value="Unassembled WGS sequence"/>
</dbReference>
<comment type="caution">
    <text evidence="2">The sequence shown here is derived from an EMBL/GenBank/DDBJ whole genome shotgun (WGS) entry which is preliminary data.</text>
</comment>